<reference evidence="1" key="2">
    <citation type="submission" date="2016-06" db="EMBL/GenBank/DDBJ databases">
        <title>The genome of a short-lived fish provides insights into sex chromosome evolution and the genetic control of aging.</title>
        <authorList>
            <person name="Reichwald K."/>
            <person name="Felder M."/>
            <person name="Petzold A."/>
            <person name="Koch P."/>
            <person name="Groth M."/>
            <person name="Platzer M."/>
        </authorList>
    </citation>
    <scope>NUCLEOTIDE SEQUENCE</scope>
    <source>
        <tissue evidence="1">Brain</tissue>
    </source>
</reference>
<evidence type="ECO:0000313" key="1">
    <source>
        <dbReference type="EMBL" id="SBS01205.1"/>
    </source>
</evidence>
<feature type="non-terminal residue" evidence="1">
    <location>
        <position position="1"/>
    </location>
</feature>
<organism evidence="1">
    <name type="scientific">Nothobranchius pienaari</name>
    <dbReference type="NCBI Taxonomy" id="704102"/>
    <lineage>
        <taxon>Eukaryota</taxon>
        <taxon>Metazoa</taxon>
        <taxon>Chordata</taxon>
        <taxon>Craniata</taxon>
        <taxon>Vertebrata</taxon>
        <taxon>Euteleostomi</taxon>
        <taxon>Actinopterygii</taxon>
        <taxon>Neopterygii</taxon>
        <taxon>Teleostei</taxon>
        <taxon>Neoteleostei</taxon>
        <taxon>Acanthomorphata</taxon>
        <taxon>Ovalentaria</taxon>
        <taxon>Atherinomorphae</taxon>
        <taxon>Cyprinodontiformes</taxon>
        <taxon>Nothobranchiidae</taxon>
        <taxon>Nothobranchius</taxon>
    </lineage>
</organism>
<name>A0A1A8R557_9TELE</name>
<sequence>HNSSAVSGLICLLSSPESSCSSVLRTNLPSPGVVYQRHVAQDPLASA</sequence>
<dbReference type="AlphaFoldDB" id="A0A1A8R557"/>
<dbReference type="EMBL" id="HAEG01015845">
    <property type="protein sequence ID" value="SBS01205.1"/>
    <property type="molecule type" value="Transcribed_RNA"/>
</dbReference>
<gene>
    <name evidence="1" type="primary">Nfu_g_1_012390</name>
</gene>
<protein>
    <submittedName>
        <fullName evidence="1">Uncharacterized protein</fullName>
    </submittedName>
</protein>
<reference evidence="1" key="1">
    <citation type="submission" date="2016-05" db="EMBL/GenBank/DDBJ databases">
        <authorList>
            <person name="Lavstsen T."/>
            <person name="Jespersen J.S."/>
        </authorList>
    </citation>
    <scope>NUCLEOTIDE SEQUENCE</scope>
    <source>
        <tissue evidence="1">Brain</tissue>
    </source>
</reference>
<accession>A0A1A8R557</accession>
<feature type="non-terminal residue" evidence="1">
    <location>
        <position position="47"/>
    </location>
</feature>
<proteinExistence type="predicted"/>